<feature type="transmembrane region" description="Helical" evidence="1">
    <location>
        <begin position="23"/>
        <end position="41"/>
    </location>
</feature>
<dbReference type="InterPro" id="IPR036259">
    <property type="entry name" value="MFS_trans_sf"/>
</dbReference>
<dbReference type="KEGG" id="sarm:DVA86_23145"/>
<gene>
    <name evidence="2" type="ORF">DVA86_23145</name>
</gene>
<keyword evidence="1" id="KW-0472">Membrane</keyword>
<name>A0A345XTZ4_9ACTN</name>
<dbReference type="SUPFAM" id="SSF103473">
    <property type="entry name" value="MFS general substrate transporter"/>
    <property type="match status" value="1"/>
</dbReference>
<dbReference type="RefSeq" id="WP_208881042.1">
    <property type="nucleotide sequence ID" value="NZ_CP031320.1"/>
</dbReference>
<sequence length="66" mass="6828">MLGGAVTPLIATTLEDSFGSSAIGYYLAFIALASTLCTLGLRDTRDAEMVTAVPLPAAEDRQVAPL</sequence>
<evidence type="ECO:0008006" key="4">
    <source>
        <dbReference type="Google" id="ProtNLM"/>
    </source>
</evidence>
<dbReference type="EMBL" id="CP031320">
    <property type="protein sequence ID" value="AXK35110.1"/>
    <property type="molecule type" value="Genomic_DNA"/>
</dbReference>
<evidence type="ECO:0000313" key="3">
    <source>
        <dbReference type="Proteomes" id="UP000254425"/>
    </source>
</evidence>
<evidence type="ECO:0000313" key="2">
    <source>
        <dbReference type="EMBL" id="AXK35110.1"/>
    </source>
</evidence>
<keyword evidence="3" id="KW-1185">Reference proteome</keyword>
<keyword evidence="1" id="KW-1133">Transmembrane helix</keyword>
<organism evidence="2 3">
    <name type="scientific">Streptomyces armeniacus</name>
    <dbReference type="NCBI Taxonomy" id="83291"/>
    <lineage>
        <taxon>Bacteria</taxon>
        <taxon>Bacillati</taxon>
        <taxon>Actinomycetota</taxon>
        <taxon>Actinomycetes</taxon>
        <taxon>Kitasatosporales</taxon>
        <taxon>Streptomycetaceae</taxon>
        <taxon>Streptomyces</taxon>
    </lineage>
</organism>
<protein>
    <recommendedName>
        <fullName evidence="4">MFS transporter</fullName>
    </recommendedName>
</protein>
<dbReference type="AlphaFoldDB" id="A0A345XTZ4"/>
<reference evidence="2 3" key="1">
    <citation type="submission" date="2018-07" db="EMBL/GenBank/DDBJ databases">
        <title>Draft genome of the type strain Streptomyces armeniacus ATCC 15676.</title>
        <authorList>
            <person name="Labana P."/>
            <person name="Gosse J.T."/>
            <person name="Boddy C.N."/>
        </authorList>
    </citation>
    <scope>NUCLEOTIDE SEQUENCE [LARGE SCALE GENOMIC DNA]</scope>
    <source>
        <strain evidence="2 3">ATCC 15676</strain>
    </source>
</reference>
<dbReference type="Proteomes" id="UP000254425">
    <property type="component" value="Chromosome"/>
</dbReference>
<evidence type="ECO:0000256" key="1">
    <source>
        <dbReference type="SAM" id="Phobius"/>
    </source>
</evidence>
<accession>A0A345XTZ4</accession>
<keyword evidence="1" id="KW-0812">Transmembrane</keyword>
<proteinExistence type="predicted"/>